<dbReference type="AlphaFoldDB" id="A0A5J4RCS3"/>
<evidence type="ECO:0000313" key="3">
    <source>
        <dbReference type="EMBL" id="KAA6331532.1"/>
    </source>
</evidence>
<evidence type="ECO:0000259" key="2">
    <source>
        <dbReference type="PROSITE" id="PS51750"/>
    </source>
</evidence>
<dbReference type="EMBL" id="SNRY01001360">
    <property type="protein sequence ID" value="KAA6331532.1"/>
    <property type="molecule type" value="Genomic_DNA"/>
</dbReference>
<name>A0A5J4RCS3_9ZZZZ</name>
<dbReference type="GO" id="GO:0003677">
    <property type="term" value="F:DNA binding"/>
    <property type="evidence" value="ECO:0007669"/>
    <property type="project" value="InterPro"/>
</dbReference>
<feature type="coiled-coil region" evidence="1">
    <location>
        <begin position="727"/>
        <end position="792"/>
    </location>
</feature>
<dbReference type="Pfam" id="PF02498">
    <property type="entry name" value="Bro-N"/>
    <property type="match status" value="1"/>
</dbReference>
<protein>
    <recommendedName>
        <fullName evidence="2">Bro-N domain-containing protein</fullName>
    </recommendedName>
</protein>
<dbReference type="PROSITE" id="PS51750">
    <property type="entry name" value="BRO_N"/>
    <property type="match status" value="1"/>
</dbReference>
<evidence type="ECO:0000256" key="1">
    <source>
        <dbReference type="SAM" id="Coils"/>
    </source>
</evidence>
<feature type="coiled-coil region" evidence="1">
    <location>
        <begin position="305"/>
        <end position="393"/>
    </location>
</feature>
<reference evidence="3" key="1">
    <citation type="submission" date="2019-03" db="EMBL/GenBank/DDBJ databases">
        <title>Single cell metagenomics reveals metabolic interactions within the superorganism composed of flagellate Streblomastix strix and complex community of Bacteroidetes bacteria on its surface.</title>
        <authorList>
            <person name="Treitli S.C."/>
            <person name="Kolisko M."/>
            <person name="Husnik F."/>
            <person name="Keeling P."/>
            <person name="Hampl V."/>
        </authorList>
    </citation>
    <scope>NUCLEOTIDE SEQUENCE</scope>
    <source>
        <strain evidence="3">STM</strain>
    </source>
</reference>
<sequence>MNEIKIFENPEFGKVRTALSKAGEPLFCLADLCKILNLTNPTMVASRLDSDECTKLDLGRDNQIVGNSIATFINESGMYSVILYSDKLEAKQFRKWITSEVLPSIRKHGLYMTDDVLEKTLADPDFIIGVIQKLKEERAKRIEAENTIGLLIHIGKTYTATELAKEFGFSSAIELNKRLAELKIQYKQNGTWVLYSNYADLGWTSTKEERLSNGQITYNRHFTGVGREALLKIFTKKWLLEHRFYILCKTVFMGIQNRDGTMYLATGIDNTGLQKGAQEGANIIKDMKDKVSSTDVFGGMTESAKKSLKETIELQKKAIAQLESDYKAYKADFDRLNVATNDPALLKQRQQSSSQVKEKLIELNLERKTLAELEKAQEASTKAEEKLTAAQEKASNKKTSYLMQMRKIRQEMTELVDAGGRESDRYKELEAELGRVGTAYKTVQKEQQALTTAGTQISGIISGITGIMGAFSAAQGVMALSVNENEKLEAIQTKLQAAMAITTGLQSVQNTLHETSAFRMHTVRKATELWTAAQNRLTVAFGGSAIAAKALMATITLGLSVAIGGIIYLWDKYSSAQEKAAKRAQEIVEVEKNGREEMLKTRVELENTMRSIKEFNGTKEQEKKKVEELNKKYSETFGHYSTLAQWYDVLQQKGEDYIEMLFLQAKAQSLINKAIEADNSVNEIKAKGKEAYRPLVGPGSKMLMALGGSNKNERGIDPAEVAYNEALEVAEAKMKSYLDEAQELQKGIQQIREKGIGGFESIAEYKKEESAADKLRKEQEKYNLLVEKNKRDAIRQEEDSQYEVDQARIAAMQEGADKTLAAMNLNGEHEIAMIKRQAEDRLQQKKEAARAEFEANPENKDKKFDALGIALSPEEQAAYASILKATLAAQGNELANFYQGNLKQYQSYNRAYLALQKKFEEDRQALIASGATAEELKNWEREWDNATDELNKQYAEKEKTFKAWMKDISDMGINQLR</sequence>
<dbReference type="PANTHER" id="PTHR36180:SF2">
    <property type="entry name" value="BRO FAMILY PROTEIN"/>
    <property type="match status" value="1"/>
</dbReference>
<proteinExistence type="predicted"/>
<accession>A0A5J4RCS3</accession>
<comment type="caution">
    <text evidence="3">The sequence shown here is derived from an EMBL/GenBank/DDBJ whole genome shotgun (WGS) entry which is preliminary data.</text>
</comment>
<dbReference type="InterPro" id="IPR005039">
    <property type="entry name" value="Ant_C"/>
</dbReference>
<dbReference type="PANTHER" id="PTHR36180">
    <property type="entry name" value="DNA-BINDING PROTEIN-RELATED-RELATED"/>
    <property type="match status" value="1"/>
</dbReference>
<dbReference type="SMART" id="SM01040">
    <property type="entry name" value="Bro-N"/>
    <property type="match status" value="1"/>
</dbReference>
<organism evidence="3">
    <name type="scientific">termite gut metagenome</name>
    <dbReference type="NCBI Taxonomy" id="433724"/>
    <lineage>
        <taxon>unclassified sequences</taxon>
        <taxon>metagenomes</taxon>
        <taxon>organismal metagenomes</taxon>
    </lineage>
</organism>
<gene>
    <name evidence="3" type="ORF">EZS27_019870</name>
</gene>
<dbReference type="InterPro" id="IPR003497">
    <property type="entry name" value="BRO_N_domain"/>
</dbReference>
<keyword evidence="1" id="KW-0175">Coiled coil</keyword>
<dbReference type="Pfam" id="PF03374">
    <property type="entry name" value="ANT"/>
    <property type="match status" value="1"/>
</dbReference>
<feature type="domain" description="Bro-N" evidence="2">
    <location>
        <begin position="1"/>
        <end position="109"/>
    </location>
</feature>